<name>A0ABN2ZZT8_9ACTN</name>
<dbReference type="CDD" id="cd16936">
    <property type="entry name" value="HATPase_RsbW-like"/>
    <property type="match status" value="1"/>
</dbReference>
<dbReference type="Pfam" id="PF13581">
    <property type="entry name" value="HATPase_c_2"/>
    <property type="match status" value="1"/>
</dbReference>
<dbReference type="Proteomes" id="UP001501020">
    <property type="component" value="Unassembled WGS sequence"/>
</dbReference>
<dbReference type="Gene3D" id="3.30.565.10">
    <property type="entry name" value="Histidine kinase-like ATPase, C-terminal domain"/>
    <property type="match status" value="1"/>
</dbReference>
<reference evidence="3 4" key="1">
    <citation type="journal article" date="2019" name="Int. J. Syst. Evol. Microbiol.">
        <title>The Global Catalogue of Microorganisms (GCM) 10K type strain sequencing project: providing services to taxonomists for standard genome sequencing and annotation.</title>
        <authorList>
            <consortium name="The Broad Institute Genomics Platform"/>
            <consortium name="The Broad Institute Genome Sequencing Center for Infectious Disease"/>
            <person name="Wu L."/>
            <person name="Ma J."/>
        </authorList>
    </citation>
    <scope>NUCLEOTIDE SEQUENCE [LARGE SCALE GENOMIC DNA]</scope>
    <source>
        <strain evidence="3 4">JCM 13850</strain>
    </source>
</reference>
<accession>A0ABN2ZZT8</accession>
<keyword evidence="1" id="KW-0723">Serine/threonine-protein kinase</keyword>
<dbReference type="InterPro" id="IPR003594">
    <property type="entry name" value="HATPase_dom"/>
</dbReference>
<proteinExistence type="predicted"/>
<dbReference type="PANTHER" id="PTHR35526:SF3">
    <property type="entry name" value="ANTI-SIGMA-F FACTOR RSBW"/>
    <property type="match status" value="1"/>
</dbReference>
<feature type="domain" description="Histidine kinase/HSP90-like ATPase" evidence="2">
    <location>
        <begin position="21"/>
        <end position="129"/>
    </location>
</feature>
<organism evidence="3 4">
    <name type="scientific">Actinomadura napierensis</name>
    <dbReference type="NCBI Taxonomy" id="267854"/>
    <lineage>
        <taxon>Bacteria</taxon>
        <taxon>Bacillati</taxon>
        <taxon>Actinomycetota</taxon>
        <taxon>Actinomycetes</taxon>
        <taxon>Streptosporangiales</taxon>
        <taxon>Thermomonosporaceae</taxon>
        <taxon>Actinomadura</taxon>
    </lineage>
</organism>
<keyword evidence="4" id="KW-1185">Reference proteome</keyword>
<dbReference type="PANTHER" id="PTHR35526">
    <property type="entry name" value="ANTI-SIGMA-F FACTOR RSBW-RELATED"/>
    <property type="match status" value="1"/>
</dbReference>
<dbReference type="InterPro" id="IPR050267">
    <property type="entry name" value="Anti-sigma-factor_SerPK"/>
</dbReference>
<comment type="caution">
    <text evidence="3">The sequence shown here is derived from an EMBL/GenBank/DDBJ whole genome shotgun (WGS) entry which is preliminary data.</text>
</comment>
<evidence type="ECO:0000313" key="4">
    <source>
        <dbReference type="Proteomes" id="UP001501020"/>
    </source>
</evidence>
<evidence type="ECO:0000256" key="1">
    <source>
        <dbReference type="ARBA" id="ARBA00022527"/>
    </source>
</evidence>
<sequence length="134" mass="14448">MPAATVPGQVRTLLGFRLTEWGLPSGAPDVFLIADELVTNAMRSTPSAEIRVHFTRERGGVLLRVWDASDAMPVVKPVVELTLDDVRPDAQALDPGHDDGTGGWGLPIVRALSARCGVDRTEPSGKWVWSFVAC</sequence>
<keyword evidence="1" id="KW-0418">Kinase</keyword>
<protein>
    <recommendedName>
        <fullName evidence="2">Histidine kinase/HSP90-like ATPase domain-containing protein</fullName>
    </recommendedName>
</protein>
<dbReference type="InterPro" id="IPR036890">
    <property type="entry name" value="HATPase_C_sf"/>
</dbReference>
<dbReference type="SUPFAM" id="SSF55874">
    <property type="entry name" value="ATPase domain of HSP90 chaperone/DNA topoisomerase II/histidine kinase"/>
    <property type="match status" value="1"/>
</dbReference>
<evidence type="ECO:0000313" key="3">
    <source>
        <dbReference type="EMBL" id="GAA2150991.1"/>
    </source>
</evidence>
<evidence type="ECO:0000259" key="2">
    <source>
        <dbReference type="Pfam" id="PF13581"/>
    </source>
</evidence>
<keyword evidence="1" id="KW-0808">Transferase</keyword>
<gene>
    <name evidence="3" type="ORF">GCM10009727_55700</name>
</gene>
<dbReference type="EMBL" id="BAAAMR010000056">
    <property type="protein sequence ID" value="GAA2150991.1"/>
    <property type="molecule type" value="Genomic_DNA"/>
</dbReference>